<keyword evidence="3" id="KW-0233">DNA recombination</keyword>
<dbReference type="InterPro" id="IPR013762">
    <property type="entry name" value="Integrase-like_cat_sf"/>
</dbReference>
<evidence type="ECO:0000256" key="4">
    <source>
        <dbReference type="PROSITE-ProRule" id="PRU01248"/>
    </source>
</evidence>
<dbReference type="AlphaFoldDB" id="A0A561SYV6"/>
<dbReference type="GO" id="GO:0006310">
    <property type="term" value="P:DNA recombination"/>
    <property type="evidence" value="ECO:0007669"/>
    <property type="project" value="UniProtKB-KW"/>
</dbReference>
<keyword evidence="8" id="KW-1185">Reference proteome</keyword>
<dbReference type="PROSITE" id="PS51900">
    <property type="entry name" value="CB"/>
    <property type="match status" value="1"/>
</dbReference>
<dbReference type="PANTHER" id="PTHR30349">
    <property type="entry name" value="PHAGE INTEGRASE-RELATED"/>
    <property type="match status" value="1"/>
</dbReference>
<accession>A0A561SYV6</accession>
<dbReference type="EMBL" id="VIWU01000001">
    <property type="protein sequence ID" value="TWF80049.1"/>
    <property type="molecule type" value="Genomic_DNA"/>
</dbReference>
<sequence>MHLRAERKSPETVDNYTTGVRQFLAWCAQQDRPAVLDRASVNEFVAAILDRGVEAATARARQLAVRRFSAWCADEGEIDYDDLLGLKPPKLDQKVVERLSEDQIRALVKACSGTDFRDRRDEALVRFMLEAIVRAGEVVAMTTADVDIVRGIAVVRRGKGGKGRPVPFGPQTGRAIDRYMRVRRSHRLAADPPLWLGDRGKTLSYDGLYRTLKYRAELAGIPNFHPHVTRHTAAQRWLSAEGSEGGLMAVAGWTRRDMLDRYTRATAAERAAEESRRLNLGDL</sequence>
<evidence type="ECO:0000256" key="3">
    <source>
        <dbReference type="ARBA" id="ARBA00023172"/>
    </source>
</evidence>
<dbReference type="GO" id="GO:0015074">
    <property type="term" value="P:DNA integration"/>
    <property type="evidence" value="ECO:0007669"/>
    <property type="project" value="UniProtKB-KW"/>
</dbReference>
<dbReference type="InterPro" id="IPR004107">
    <property type="entry name" value="Integrase_SAM-like_N"/>
</dbReference>
<dbReference type="Pfam" id="PF00589">
    <property type="entry name" value="Phage_integrase"/>
    <property type="match status" value="1"/>
</dbReference>
<dbReference type="InterPro" id="IPR044068">
    <property type="entry name" value="CB"/>
</dbReference>
<keyword evidence="1" id="KW-0229">DNA integration</keyword>
<feature type="domain" description="Tyr recombinase" evidence="5">
    <location>
        <begin position="94"/>
        <end position="276"/>
    </location>
</feature>
<evidence type="ECO:0000313" key="7">
    <source>
        <dbReference type="EMBL" id="TWF80049.1"/>
    </source>
</evidence>
<evidence type="ECO:0000259" key="6">
    <source>
        <dbReference type="PROSITE" id="PS51900"/>
    </source>
</evidence>
<dbReference type="InterPro" id="IPR011010">
    <property type="entry name" value="DNA_brk_join_enz"/>
</dbReference>
<evidence type="ECO:0000256" key="2">
    <source>
        <dbReference type="ARBA" id="ARBA00023125"/>
    </source>
</evidence>
<protein>
    <submittedName>
        <fullName evidence="7">Site-specific recombinase XerD</fullName>
    </submittedName>
</protein>
<reference evidence="7 8" key="1">
    <citation type="submission" date="2019-06" db="EMBL/GenBank/DDBJ databases">
        <title>Sequencing the genomes of 1000 actinobacteria strains.</title>
        <authorList>
            <person name="Klenk H.-P."/>
        </authorList>
    </citation>
    <scope>NUCLEOTIDE SEQUENCE [LARGE SCALE GENOMIC DNA]</scope>
    <source>
        <strain evidence="7 8">DSM 45671</strain>
    </source>
</reference>
<dbReference type="Gene3D" id="1.10.443.10">
    <property type="entry name" value="Intergrase catalytic core"/>
    <property type="match status" value="1"/>
</dbReference>
<dbReference type="Proteomes" id="UP000321261">
    <property type="component" value="Unassembled WGS sequence"/>
</dbReference>
<feature type="domain" description="Core-binding (CB)" evidence="6">
    <location>
        <begin position="1"/>
        <end position="73"/>
    </location>
</feature>
<dbReference type="CDD" id="cd00397">
    <property type="entry name" value="DNA_BRE_C"/>
    <property type="match status" value="1"/>
</dbReference>
<gene>
    <name evidence="7" type="ORF">FHX44_115986</name>
</gene>
<comment type="caution">
    <text evidence="7">The sequence shown here is derived from an EMBL/GenBank/DDBJ whole genome shotgun (WGS) entry which is preliminary data.</text>
</comment>
<dbReference type="PROSITE" id="PS51898">
    <property type="entry name" value="TYR_RECOMBINASE"/>
    <property type="match status" value="1"/>
</dbReference>
<proteinExistence type="predicted"/>
<dbReference type="PANTHER" id="PTHR30349:SF81">
    <property type="entry name" value="TYROSINE RECOMBINASE XERC"/>
    <property type="match status" value="1"/>
</dbReference>
<dbReference type="InterPro" id="IPR002104">
    <property type="entry name" value="Integrase_catalytic"/>
</dbReference>
<evidence type="ECO:0000259" key="5">
    <source>
        <dbReference type="PROSITE" id="PS51898"/>
    </source>
</evidence>
<dbReference type="GO" id="GO:0003677">
    <property type="term" value="F:DNA binding"/>
    <property type="evidence" value="ECO:0007669"/>
    <property type="project" value="UniProtKB-UniRule"/>
</dbReference>
<dbReference type="InterPro" id="IPR050090">
    <property type="entry name" value="Tyrosine_recombinase_XerCD"/>
</dbReference>
<dbReference type="Pfam" id="PF02899">
    <property type="entry name" value="Phage_int_SAM_1"/>
    <property type="match status" value="1"/>
</dbReference>
<dbReference type="InterPro" id="IPR010998">
    <property type="entry name" value="Integrase_recombinase_N"/>
</dbReference>
<dbReference type="SUPFAM" id="SSF56349">
    <property type="entry name" value="DNA breaking-rejoining enzymes"/>
    <property type="match status" value="1"/>
</dbReference>
<evidence type="ECO:0000313" key="8">
    <source>
        <dbReference type="Proteomes" id="UP000321261"/>
    </source>
</evidence>
<keyword evidence="2 4" id="KW-0238">DNA-binding</keyword>
<evidence type="ECO:0000256" key="1">
    <source>
        <dbReference type="ARBA" id="ARBA00022908"/>
    </source>
</evidence>
<name>A0A561SYV6_9PSEU</name>
<dbReference type="Gene3D" id="1.10.150.130">
    <property type="match status" value="1"/>
</dbReference>
<organism evidence="7 8">
    <name type="scientific">Pseudonocardia hierapolitana</name>
    <dbReference type="NCBI Taxonomy" id="1128676"/>
    <lineage>
        <taxon>Bacteria</taxon>
        <taxon>Bacillati</taxon>
        <taxon>Actinomycetota</taxon>
        <taxon>Actinomycetes</taxon>
        <taxon>Pseudonocardiales</taxon>
        <taxon>Pseudonocardiaceae</taxon>
        <taxon>Pseudonocardia</taxon>
    </lineage>
</organism>